<feature type="domain" description="HTH tetR-type" evidence="5">
    <location>
        <begin position="12"/>
        <end position="72"/>
    </location>
</feature>
<keyword evidence="7" id="KW-1185">Reference proteome</keyword>
<dbReference type="PANTHER" id="PTHR30055">
    <property type="entry name" value="HTH-TYPE TRANSCRIPTIONAL REGULATOR RUTR"/>
    <property type="match status" value="1"/>
</dbReference>
<dbReference type="Pfam" id="PF00440">
    <property type="entry name" value="TetR_N"/>
    <property type="match status" value="1"/>
</dbReference>
<keyword evidence="1" id="KW-0805">Transcription regulation</keyword>
<reference evidence="7" key="1">
    <citation type="submission" date="2018-12" db="EMBL/GenBank/DDBJ databases">
        <title>Tengunoibacter tsumagoiensis gen. nov., sp. nov., Dictyobacter kobayashii sp. nov., D. alpinus sp. nov., and D. joshuensis sp. nov. and description of Dictyobacteraceae fam. nov. within the order Ktedonobacterales isolated from Tengu-no-mugimeshi.</title>
        <authorList>
            <person name="Wang C.M."/>
            <person name="Zheng Y."/>
            <person name="Sakai Y."/>
            <person name="Toyoda A."/>
            <person name="Minakuchi Y."/>
            <person name="Abe K."/>
            <person name="Yokota A."/>
            <person name="Yabe S."/>
        </authorList>
    </citation>
    <scope>NUCLEOTIDE SEQUENCE [LARGE SCALE GENOMIC DNA]</scope>
    <source>
        <strain evidence="7">Uno11</strain>
    </source>
</reference>
<dbReference type="InterPro" id="IPR001647">
    <property type="entry name" value="HTH_TetR"/>
</dbReference>
<dbReference type="InterPro" id="IPR050109">
    <property type="entry name" value="HTH-type_TetR-like_transc_reg"/>
</dbReference>
<dbReference type="Pfam" id="PF13305">
    <property type="entry name" value="TetR_C_33"/>
    <property type="match status" value="1"/>
</dbReference>
<protein>
    <submittedName>
        <fullName evidence="6">TetR family transcriptional regulator</fullName>
    </submittedName>
</protein>
<evidence type="ECO:0000256" key="4">
    <source>
        <dbReference type="PROSITE-ProRule" id="PRU00335"/>
    </source>
</evidence>
<evidence type="ECO:0000256" key="1">
    <source>
        <dbReference type="ARBA" id="ARBA00023015"/>
    </source>
</evidence>
<dbReference type="InterPro" id="IPR009057">
    <property type="entry name" value="Homeodomain-like_sf"/>
</dbReference>
<dbReference type="SUPFAM" id="SSF48498">
    <property type="entry name" value="Tetracyclin repressor-like, C-terminal domain"/>
    <property type="match status" value="1"/>
</dbReference>
<comment type="caution">
    <text evidence="6">The sequence shown here is derived from an EMBL/GenBank/DDBJ whole genome shotgun (WGS) entry which is preliminary data.</text>
</comment>
<evidence type="ECO:0000256" key="2">
    <source>
        <dbReference type="ARBA" id="ARBA00023125"/>
    </source>
</evidence>
<dbReference type="GO" id="GO:0000976">
    <property type="term" value="F:transcription cis-regulatory region binding"/>
    <property type="evidence" value="ECO:0007669"/>
    <property type="project" value="TreeGrafter"/>
</dbReference>
<evidence type="ECO:0000259" key="5">
    <source>
        <dbReference type="PROSITE" id="PS50977"/>
    </source>
</evidence>
<gene>
    <name evidence="6" type="ORF">KDK_67390</name>
</gene>
<evidence type="ECO:0000256" key="3">
    <source>
        <dbReference type="ARBA" id="ARBA00023163"/>
    </source>
</evidence>
<name>A0A402AV50_9CHLR</name>
<dbReference type="InterPro" id="IPR025996">
    <property type="entry name" value="MT1864/Rv1816-like_C"/>
</dbReference>
<organism evidence="6 7">
    <name type="scientific">Dictyobacter kobayashii</name>
    <dbReference type="NCBI Taxonomy" id="2014872"/>
    <lineage>
        <taxon>Bacteria</taxon>
        <taxon>Bacillati</taxon>
        <taxon>Chloroflexota</taxon>
        <taxon>Ktedonobacteria</taxon>
        <taxon>Ktedonobacterales</taxon>
        <taxon>Dictyobacteraceae</taxon>
        <taxon>Dictyobacter</taxon>
    </lineage>
</organism>
<dbReference type="GO" id="GO:0003700">
    <property type="term" value="F:DNA-binding transcription factor activity"/>
    <property type="evidence" value="ECO:0007669"/>
    <property type="project" value="TreeGrafter"/>
</dbReference>
<dbReference type="SUPFAM" id="SSF46689">
    <property type="entry name" value="Homeodomain-like"/>
    <property type="match status" value="1"/>
</dbReference>
<evidence type="ECO:0000313" key="7">
    <source>
        <dbReference type="Proteomes" id="UP000287188"/>
    </source>
</evidence>
<keyword evidence="2 4" id="KW-0238">DNA-binding</keyword>
<sequence length="204" mass="23582">MGIKERRERERQITRQAILDAALQIARQDSWSAVTIRKVGEQIEYSGPMVYEYFANKEAMLLALLQTGFERLLEAMQQARIRSDEFEVQMFDMANAYWDFAVHNRELYQLMHGLGGVPLDREATLLAVHDVCDLTQKVLIEWSQEVEISLPDPLGATEIIWSLLHGLVSLMLVDRIHDGEQRARNLMQQAIRDQLAAWKNKEKS</sequence>
<evidence type="ECO:0000313" key="6">
    <source>
        <dbReference type="EMBL" id="GCE22939.1"/>
    </source>
</evidence>
<proteinExistence type="predicted"/>
<dbReference type="AlphaFoldDB" id="A0A402AV50"/>
<dbReference type="PROSITE" id="PS50977">
    <property type="entry name" value="HTH_TETR_2"/>
    <property type="match status" value="1"/>
</dbReference>
<dbReference type="Gene3D" id="1.10.357.10">
    <property type="entry name" value="Tetracycline Repressor, domain 2"/>
    <property type="match status" value="1"/>
</dbReference>
<feature type="DNA-binding region" description="H-T-H motif" evidence="4">
    <location>
        <begin position="35"/>
        <end position="54"/>
    </location>
</feature>
<dbReference type="InterPro" id="IPR036271">
    <property type="entry name" value="Tet_transcr_reg_TetR-rel_C_sf"/>
</dbReference>
<dbReference type="EMBL" id="BIFS01000002">
    <property type="protein sequence ID" value="GCE22939.1"/>
    <property type="molecule type" value="Genomic_DNA"/>
</dbReference>
<keyword evidence="3" id="KW-0804">Transcription</keyword>
<dbReference type="Proteomes" id="UP000287188">
    <property type="component" value="Unassembled WGS sequence"/>
</dbReference>
<dbReference type="PANTHER" id="PTHR30055:SF234">
    <property type="entry name" value="HTH-TYPE TRANSCRIPTIONAL REGULATOR BETI"/>
    <property type="match status" value="1"/>
</dbReference>
<accession>A0A402AV50</accession>